<evidence type="ECO:0000313" key="1">
    <source>
        <dbReference type="EMBL" id="NDU97866.1"/>
    </source>
</evidence>
<name>A0A6L9LBI7_9BACT</name>
<organism evidence="1 2">
    <name type="scientific">Spirosoma terrae</name>
    <dbReference type="NCBI Taxonomy" id="1968276"/>
    <lineage>
        <taxon>Bacteria</taxon>
        <taxon>Pseudomonadati</taxon>
        <taxon>Bacteroidota</taxon>
        <taxon>Cytophagia</taxon>
        <taxon>Cytophagales</taxon>
        <taxon>Cytophagaceae</taxon>
        <taxon>Spirosoma</taxon>
    </lineage>
</organism>
<protein>
    <recommendedName>
        <fullName evidence="3">Response regulator</fullName>
    </recommendedName>
</protein>
<dbReference type="RefSeq" id="WP_163953742.1">
    <property type="nucleotide sequence ID" value="NZ_JAAFZH010000013.1"/>
</dbReference>
<comment type="caution">
    <text evidence="1">The sequence shown here is derived from an EMBL/GenBank/DDBJ whole genome shotgun (WGS) entry which is preliminary data.</text>
</comment>
<gene>
    <name evidence="1" type="ORF">GK108_23475</name>
</gene>
<proteinExistence type="predicted"/>
<reference evidence="1 2" key="1">
    <citation type="submission" date="2020-02" db="EMBL/GenBank/DDBJ databases">
        <title>Draft genome sequence of two Spirosoma agri KCTC 52727 and Spirosoma terrae KCTC 52035.</title>
        <authorList>
            <person name="Rojas J."/>
            <person name="Ambika Manirajan B."/>
            <person name="Suarez C."/>
            <person name="Ratering S."/>
            <person name="Schnell S."/>
        </authorList>
    </citation>
    <scope>NUCLEOTIDE SEQUENCE [LARGE SCALE GENOMIC DNA]</scope>
    <source>
        <strain evidence="1 2">KCTC 52035</strain>
    </source>
</reference>
<accession>A0A6L9LBI7</accession>
<evidence type="ECO:0008006" key="3">
    <source>
        <dbReference type="Google" id="ProtNLM"/>
    </source>
</evidence>
<sequence>MIHSINCSLINYDESSQALLQQYIRRAGCREFSWPASPMKYTDENSPLLHSDLIFLHLTSPEEVVQTELVSLLRQHSGVVITSPFPRHQFLDLFIQPFAFLAEPFSFAQFNKCLTAYYQLIQQ</sequence>
<evidence type="ECO:0000313" key="2">
    <source>
        <dbReference type="Proteomes" id="UP000474175"/>
    </source>
</evidence>
<dbReference type="AlphaFoldDB" id="A0A6L9LBI7"/>
<keyword evidence="2" id="KW-1185">Reference proteome</keyword>
<dbReference type="EMBL" id="JAAFZH010000013">
    <property type="protein sequence ID" value="NDU97866.1"/>
    <property type="molecule type" value="Genomic_DNA"/>
</dbReference>
<dbReference type="Proteomes" id="UP000474175">
    <property type="component" value="Unassembled WGS sequence"/>
</dbReference>